<dbReference type="Proteomes" id="UP000186905">
    <property type="component" value="Unassembled WGS sequence"/>
</dbReference>
<evidence type="ECO:0000313" key="2">
    <source>
        <dbReference type="Proteomes" id="UP000186905"/>
    </source>
</evidence>
<proteinExistence type="predicted"/>
<name>A0A1Q9GN47_9GAMM</name>
<dbReference type="EMBL" id="MJIL01000069">
    <property type="protein sequence ID" value="OLQ76087.1"/>
    <property type="molecule type" value="Genomic_DNA"/>
</dbReference>
<gene>
    <name evidence="1" type="ORF">BIT28_18900</name>
</gene>
<protein>
    <submittedName>
        <fullName evidence="1">Uncharacterized protein</fullName>
    </submittedName>
</protein>
<comment type="caution">
    <text evidence="1">The sequence shown here is derived from an EMBL/GenBank/DDBJ whole genome shotgun (WGS) entry which is preliminary data.</text>
</comment>
<sequence>MNNIMKSSLALCRTKLQVFTLSLILARKKEETVEIYYFDDSYKSDTLDFLNRICKSKGYQFKYFVKKNTFSDLSFIYREFRNKEYSNLYIASLCNGYISLATGLINFVNLITFDDGAANLEKSSFVYQQRESLKRSLFFSLFRSGYSLSDIVSKSSEHYNIFEASLYPYKGYFSKEINISDVFQSSVQLDLNEEFSHLFLSPCYEELFEDPEQGYCNVRDFLKLQLSTSDKVGYIQHPRSSYPTPDLPGLVDLTSNYIAEEIIADLAVGPCSLSLIGFGNTTQAFYINSNKIQNVLLTSNNMKKQYINHFFNKSSNITYFTLDGL</sequence>
<organism evidence="1 2">
    <name type="scientific">Photobacterium proteolyticum</name>
    <dbReference type="NCBI Taxonomy" id="1903952"/>
    <lineage>
        <taxon>Bacteria</taxon>
        <taxon>Pseudomonadati</taxon>
        <taxon>Pseudomonadota</taxon>
        <taxon>Gammaproteobacteria</taxon>
        <taxon>Vibrionales</taxon>
        <taxon>Vibrionaceae</taxon>
        <taxon>Photobacterium</taxon>
    </lineage>
</organism>
<dbReference type="Pfam" id="PF07922">
    <property type="entry name" value="Glyco_transf_52"/>
    <property type="match status" value="1"/>
</dbReference>
<dbReference type="InterPro" id="IPR012477">
    <property type="entry name" value="Glyco_transf_52"/>
</dbReference>
<reference evidence="1 2" key="1">
    <citation type="submission" date="2016-09" db="EMBL/GenBank/DDBJ databases">
        <title>Photobacterium proteolyticum sp. nov. a protease producing bacterium isolated from ocean sediments of Laizhou Bay.</title>
        <authorList>
            <person name="Li Y."/>
        </authorList>
    </citation>
    <scope>NUCLEOTIDE SEQUENCE [LARGE SCALE GENOMIC DNA]</scope>
    <source>
        <strain evidence="1 2">13-12</strain>
    </source>
</reference>
<keyword evidence="2" id="KW-1185">Reference proteome</keyword>
<evidence type="ECO:0000313" key="1">
    <source>
        <dbReference type="EMBL" id="OLQ76087.1"/>
    </source>
</evidence>
<dbReference type="STRING" id="1903952.BIT28_18900"/>
<dbReference type="OrthoDB" id="2339372at2"/>
<dbReference type="AlphaFoldDB" id="A0A1Q9GN47"/>
<accession>A0A1Q9GN47</accession>